<protein>
    <recommendedName>
        <fullName evidence="8">4-hydroxy-2-oxoglutarate aldolase, mitochondrial</fullName>
        <ecNumber evidence="7">4.1.3.16</ecNumber>
        <ecNumber evidence="6">4.3.3.7</ecNumber>
    </recommendedName>
    <alternativeName>
        <fullName evidence="17">Dihydrodipicolinate synthase-like</fullName>
    </alternativeName>
    <alternativeName>
        <fullName evidence="16">Probable 2-keto-4-hydroxyglutarate aldolase</fullName>
    </alternativeName>
</protein>
<feature type="region of interest" description="Disordered" evidence="22">
    <location>
        <begin position="117"/>
        <end position="137"/>
    </location>
</feature>
<dbReference type="PROSITE" id="PS00665">
    <property type="entry name" value="DHDPS_1"/>
    <property type="match status" value="1"/>
</dbReference>
<keyword evidence="14" id="KW-0456">Lyase</keyword>
<keyword evidence="11" id="KW-0220">Diaminopimelate biosynthesis</keyword>
<dbReference type="GO" id="GO:0008700">
    <property type="term" value="F:(R,S)-4-hydroxy-2-oxoglutarate aldolase activity"/>
    <property type="evidence" value="ECO:0007669"/>
    <property type="project" value="UniProtKB-EC"/>
</dbReference>
<keyword evidence="13" id="KW-0457">Lysine biosynthesis</keyword>
<comment type="pathway">
    <text evidence="3">Amino-acid biosynthesis; L-lysine biosynthesis via DAP pathway; (S)-tetrahydrodipicolinate from L-aspartate: step 3/4.</text>
</comment>
<evidence type="ECO:0000256" key="19">
    <source>
        <dbReference type="ARBA" id="ARBA00033613"/>
    </source>
</evidence>
<dbReference type="HAMAP" id="MF_00984">
    <property type="entry name" value="SSB"/>
    <property type="match status" value="1"/>
</dbReference>
<sequence length="429" mass="48128">MSGGTINKVILVGNLGKDPEIRTTQNGKEMASFSIATSESWTDKLSGMRSEKTEWHNIVIFSEGLVKIVKDFARKGSKVYVEGSLRTRKWTDQNGSERYTTEVVLYNFNSALTLLDSRPNSDYKPSEYKQNETEQKNKHENYRSLQRLLTIQAEAENGVVLLGSTGEGLSLTDSEKRTLVEFVCKLKLNTKIIIGVPGVNLYQTLEWLDFCKGMPIHGYLMTTPIYAKPGIMGQTLWFEKLLEKAHVPAMFYNIPSRAGVSLHAETVRNLSSHEKFWAIKDSSGTVDTLAQYKKVAPNIEVFYGDDNMISDMAAYGAAGLVSVASNVWPHVAHEYVKQCLLSFQHVTRKKTTPQMTGNDMKSSTDIWQQACKALFIASNPIPTKALLHDIGLIEHQTVRLPLSTEDLPSVEKLRQANKMILGWKELTND</sequence>
<keyword evidence="10" id="KW-0028">Amino-acid biosynthesis</keyword>
<keyword evidence="9" id="KW-0963">Cytoplasm</keyword>
<dbReference type="EC" id="4.1.3.16" evidence="7"/>
<dbReference type="PRINTS" id="PR00146">
    <property type="entry name" value="DHPICSNTHASE"/>
</dbReference>
<dbReference type="EMBL" id="OD012565">
    <property type="protein sequence ID" value="CAD7417049.1"/>
    <property type="molecule type" value="Genomic_DNA"/>
</dbReference>
<evidence type="ECO:0000256" key="16">
    <source>
        <dbReference type="ARBA" id="ARBA00030874"/>
    </source>
</evidence>
<organism evidence="23">
    <name type="scientific">Timema poppense</name>
    <name type="common">Walking stick</name>
    <dbReference type="NCBI Taxonomy" id="170557"/>
    <lineage>
        <taxon>Eukaryota</taxon>
        <taxon>Metazoa</taxon>
        <taxon>Ecdysozoa</taxon>
        <taxon>Arthropoda</taxon>
        <taxon>Hexapoda</taxon>
        <taxon>Insecta</taxon>
        <taxon>Pterygota</taxon>
        <taxon>Neoptera</taxon>
        <taxon>Polyneoptera</taxon>
        <taxon>Phasmatodea</taxon>
        <taxon>Timematodea</taxon>
        <taxon>Timematoidea</taxon>
        <taxon>Timematidae</taxon>
        <taxon>Timema</taxon>
    </lineage>
</organism>
<dbReference type="SMART" id="SM01130">
    <property type="entry name" value="DHDPS"/>
    <property type="match status" value="1"/>
</dbReference>
<dbReference type="PROSITE" id="PS50935">
    <property type="entry name" value="SSB"/>
    <property type="match status" value="1"/>
</dbReference>
<evidence type="ECO:0000256" key="1">
    <source>
        <dbReference type="ARBA" id="ARBA00002577"/>
    </source>
</evidence>
<evidence type="ECO:0000256" key="13">
    <source>
        <dbReference type="ARBA" id="ARBA00023154"/>
    </source>
</evidence>
<evidence type="ECO:0000256" key="14">
    <source>
        <dbReference type="ARBA" id="ARBA00023239"/>
    </source>
</evidence>
<evidence type="ECO:0000256" key="10">
    <source>
        <dbReference type="ARBA" id="ARBA00022605"/>
    </source>
</evidence>
<keyword evidence="12 21" id="KW-0238">DNA-binding</keyword>
<name>A0A7R9HF36_TIMPO</name>
<dbReference type="SUPFAM" id="SSF51569">
    <property type="entry name" value="Aldolase"/>
    <property type="match status" value="1"/>
</dbReference>
<evidence type="ECO:0000256" key="20">
    <source>
        <dbReference type="ARBA" id="ARBA00047836"/>
    </source>
</evidence>
<dbReference type="InterPro" id="IPR005263">
    <property type="entry name" value="DapA"/>
</dbReference>
<dbReference type="Pfam" id="PF00436">
    <property type="entry name" value="SSB"/>
    <property type="match status" value="1"/>
</dbReference>
<evidence type="ECO:0000256" key="21">
    <source>
        <dbReference type="PROSITE-ProRule" id="PRU00252"/>
    </source>
</evidence>
<keyword evidence="15" id="KW-0704">Schiff base</keyword>
<dbReference type="InterPro" id="IPR020625">
    <property type="entry name" value="Schiff_base-form_aldolases_AS"/>
</dbReference>
<dbReference type="PANTHER" id="PTHR12128">
    <property type="entry name" value="DIHYDRODIPICOLINATE SYNTHASE"/>
    <property type="match status" value="1"/>
</dbReference>
<dbReference type="UniPathway" id="UPA00034">
    <property type="reaction ID" value="UER00017"/>
</dbReference>
<comment type="similarity">
    <text evidence="4">Belongs to the DapA family.</text>
</comment>
<dbReference type="Gene3D" id="3.20.20.70">
    <property type="entry name" value="Aldolase class I"/>
    <property type="match status" value="1"/>
</dbReference>
<dbReference type="InterPro" id="IPR020624">
    <property type="entry name" value="Schiff_base-form_aldolases_CS"/>
</dbReference>
<evidence type="ECO:0000256" key="6">
    <source>
        <dbReference type="ARBA" id="ARBA00012086"/>
    </source>
</evidence>
<comment type="function">
    <text evidence="2">Catalyzes the condensation of (S)-aspartate-beta-semialdehyde [(S)-ASA] and pyruvate to 4-hydroxy-tetrahydrodipicolinate (HTPA).</text>
</comment>
<dbReference type="EC" id="4.3.3.7" evidence="6"/>
<evidence type="ECO:0000256" key="22">
    <source>
        <dbReference type="SAM" id="MobiDB-lite"/>
    </source>
</evidence>
<evidence type="ECO:0000256" key="3">
    <source>
        <dbReference type="ARBA" id="ARBA00005120"/>
    </source>
</evidence>
<feature type="compositionally biased region" description="Basic and acidic residues" evidence="22">
    <location>
        <begin position="119"/>
        <end position="137"/>
    </location>
</feature>
<comment type="function">
    <text evidence="1">Catalyzes the final step in the metabolic pathway of hydroxyproline.</text>
</comment>
<gene>
    <name evidence="23" type="ORF">TPSB3V08_LOCUS11485</name>
</gene>
<dbReference type="GO" id="GO:0019877">
    <property type="term" value="P:diaminopimelate biosynthetic process"/>
    <property type="evidence" value="ECO:0007669"/>
    <property type="project" value="UniProtKB-KW"/>
</dbReference>
<evidence type="ECO:0000256" key="17">
    <source>
        <dbReference type="ARBA" id="ARBA00032879"/>
    </source>
</evidence>
<dbReference type="PROSITE" id="PS00666">
    <property type="entry name" value="DHDPS_2"/>
    <property type="match status" value="1"/>
</dbReference>
<dbReference type="InterPro" id="IPR011344">
    <property type="entry name" value="ssDNA-bd"/>
</dbReference>
<dbReference type="PANTHER" id="PTHR12128:SF66">
    <property type="entry name" value="4-HYDROXY-2-OXOGLUTARATE ALDOLASE, MITOCHONDRIAL"/>
    <property type="match status" value="1"/>
</dbReference>
<dbReference type="GO" id="GO:0008840">
    <property type="term" value="F:4-hydroxy-tetrahydrodipicolinate synthase activity"/>
    <property type="evidence" value="ECO:0007669"/>
    <property type="project" value="UniProtKB-EC"/>
</dbReference>
<dbReference type="CDD" id="cd04496">
    <property type="entry name" value="SSB_OBF"/>
    <property type="match status" value="1"/>
</dbReference>
<evidence type="ECO:0000256" key="7">
    <source>
        <dbReference type="ARBA" id="ARBA00012215"/>
    </source>
</evidence>
<dbReference type="Pfam" id="PF00701">
    <property type="entry name" value="DHDPS"/>
    <property type="match status" value="1"/>
</dbReference>
<comment type="catalytic activity">
    <reaction evidence="18">
        <text>(4R)-4-hydroxy-2-oxoglutarate = glyoxylate + pyruvate</text>
        <dbReference type="Rhea" id="RHEA:30687"/>
        <dbReference type="ChEBI" id="CHEBI:15361"/>
        <dbReference type="ChEBI" id="CHEBI:36655"/>
        <dbReference type="ChEBI" id="CHEBI:62213"/>
        <dbReference type="EC" id="4.1.3.16"/>
    </reaction>
</comment>
<evidence type="ECO:0000256" key="11">
    <source>
        <dbReference type="ARBA" id="ARBA00022915"/>
    </source>
</evidence>
<dbReference type="InterPro" id="IPR000424">
    <property type="entry name" value="Primosome_PriB/ssb"/>
</dbReference>
<proteinExistence type="inferred from homology"/>
<comment type="catalytic activity">
    <reaction evidence="19">
        <text>(4S)-4-hydroxy-2-oxoglutarate = glyoxylate + pyruvate</text>
        <dbReference type="Rhea" id="RHEA:35639"/>
        <dbReference type="ChEBI" id="CHEBI:15361"/>
        <dbReference type="ChEBI" id="CHEBI:36655"/>
        <dbReference type="ChEBI" id="CHEBI:71685"/>
        <dbReference type="EC" id="4.1.3.16"/>
    </reaction>
</comment>
<evidence type="ECO:0000256" key="8">
    <source>
        <dbReference type="ARBA" id="ARBA00018425"/>
    </source>
</evidence>
<evidence type="ECO:0000313" key="23">
    <source>
        <dbReference type="EMBL" id="CAD7417049.1"/>
    </source>
</evidence>
<dbReference type="GO" id="GO:0006260">
    <property type="term" value="P:DNA replication"/>
    <property type="evidence" value="ECO:0007669"/>
    <property type="project" value="InterPro"/>
</dbReference>
<comment type="catalytic activity">
    <reaction evidence="20">
        <text>L-aspartate 4-semialdehyde + pyruvate = (2S,4S)-4-hydroxy-2,3,4,5-tetrahydrodipicolinate + H2O + H(+)</text>
        <dbReference type="Rhea" id="RHEA:34171"/>
        <dbReference type="ChEBI" id="CHEBI:15361"/>
        <dbReference type="ChEBI" id="CHEBI:15377"/>
        <dbReference type="ChEBI" id="CHEBI:15378"/>
        <dbReference type="ChEBI" id="CHEBI:67139"/>
        <dbReference type="ChEBI" id="CHEBI:537519"/>
        <dbReference type="EC" id="4.3.3.7"/>
    </reaction>
</comment>
<evidence type="ECO:0000256" key="2">
    <source>
        <dbReference type="ARBA" id="ARBA00003294"/>
    </source>
</evidence>
<dbReference type="GO" id="GO:0003697">
    <property type="term" value="F:single-stranded DNA binding"/>
    <property type="evidence" value="ECO:0007669"/>
    <property type="project" value="InterPro"/>
</dbReference>
<dbReference type="GO" id="GO:0009089">
    <property type="term" value="P:lysine biosynthetic process via diaminopimelate"/>
    <property type="evidence" value="ECO:0007669"/>
    <property type="project" value="UniProtKB-UniPathway"/>
</dbReference>
<evidence type="ECO:0000256" key="18">
    <source>
        <dbReference type="ARBA" id="ARBA00033610"/>
    </source>
</evidence>
<evidence type="ECO:0000256" key="12">
    <source>
        <dbReference type="ARBA" id="ARBA00023125"/>
    </source>
</evidence>
<reference evidence="23" key="1">
    <citation type="submission" date="2020-11" db="EMBL/GenBank/DDBJ databases">
        <authorList>
            <person name="Tran Van P."/>
        </authorList>
    </citation>
    <scope>NUCLEOTIDE SEQUENCE</scope>
</reference>
<dbReference type="NCBIfam" id="TIGR00674">
    <property type="entry name" value="dapA"/>
    <property type="match status" value="1"/>
</dbReference>
<evidence type="ECO:0000256" key="4">
    <source>
        <dbReference type="ARBA" id="ARBA00007592"/>
    </source>
</evidence>
<dbReference type="SUPFAM" id="SSF50249">
    <property type="entry name" value="Nucleic acid-binding proteins"/>
    <property type="match status" value="1"/>
</dbReference>
<comment type="subunit">
    <text evidence="5">Homotetramer.</text>
</comment>
<evidence type="ECO:0000256" key="9">
    <source>
        <dbReference type="ARBA" id="ARBA00022490"/>
    </source>
</evidence>
<dbReference type="GO" id="GO:0005829">
    <property type="term" value="C:cytosol"/>
    <property type="evidence" value="ECO:0007669"/>
    <property type="project" value="TreeGrafter"/>
</dbReference>
<accession>A0A7R9HF36</accession>
<dbReference type="NCBIfam" id="TIGR00621">
    <property type="entry name" value="ssb"/>
    <property type="match status" value="1"/>
</dbReference>
<dbReference type="InterPro" id="IPR013785">
    <property type="entry name" value="Aldolase_TIM"/>
</dbReference>
<evidence type="ECO:0000256" key="15">
    <source>
        <dbReference type="ARBA" id="ARBA00023270"/>
    </source>
</evidence>
<dbReference type="InterPro" id="IPR012340">
    <property type="entry name" value="NA-bd_OB-fold"/>
</dbReference>
<dbReference type="Gene3D" id="2.40.50.140">
    <property type="entry name" value="Nucleic acid-binding proteins"/>
    <property type="match status" value="1"/>
</dbReference>
<evidence type="ECO:0000256" key="5">
    <source>
        <dbReference type="ARBA" id="ARBA00011881"/>
    </source>
</evidence>
<dbReference type="AlphaFoldDB" id="A0A7R9HF36"/>
<dbReference type="InterPro" id="IPR002220">
    <property type="entry name" value="DapA-like"/>
</dbReference>